<keyword evidence="4 6" id="KW-0548">Nucleotidyltransferase</keyword>
<accession>A0A9X4BW38</accession>
<feature type="binding site" evidence="6">
    <location>
        <position position="53"/>
    </location>
    <ligand>
        <name>NAD(+)</name>
        <dbReference type="ChEBI" id="CHEBI:57540"/>
    </ligand>
</feature>
<evidence type="ECO:0000313" key="9">
    <source>
        <dbReference type="Proteomes" id="UP001140230"/>
    </source>
</evidence>
<evidence type="ECO:0000256" key="6">
    <source>
        <dbReference type="PROSITE-ProRule" id="PRU01362"/>
    </source>
</evidence>
<keyword evidence="2 6" id="KW-0328">Glycosyltransferase</keyword>
<name>A0A9X4BW38_9XANT</name>
<keyword evidence="1 6" id="KW-1277">Toxin-antitoxin system</keyword>
<keyword evidence="5 6" id="KW-0238">DNA-binding</keyword>
<dbReference type="AlphaFoldDB" id="A0A9X4BW38"/>
<gene>
    <name evidence="8" type="ORF">NY667_23400</name>
</gene>
<evidence type="ECO:0000259" key="7">
    <source>
        <dbReference type="PROSITE" id="PS52018"/>
    </source>
</evidence>
<organism evidence="8 9">
    <name type="scientific">Xanthomonas hortorum pv. hederae</name>
    <dbReference type="NCBI Taxonomy" id="453603"/>
    <lineage>
        <taxon>Bacteria</taxon>
        <taxon>Pseudomonadati</taxon>
        <taxon>Pseudomonadota</taxon>
        <taxon>Gammaproteobacteria</taxon>
        <taxon>Lysobacterales</taxon>
        <taxon>Lysobacteraceae</taxon>
        <taxon>Xanthomonas</taxon>
    </lineage>
</organism>
<comment type="catalytic activity">
    <reaction evidence="6">
        <text>a thymidine in DNA + NAD(+) = an N-(ADP-alpha-D-ribosyl)-thymidine in DNA + nicotinamide + H(+)</text>
        <dbReference type="Rhea" id="RHEA:71651"/>
        <dbReference type="Rhea" id="RHEA-COMP:13556"/>
        <dbReference type="Rhea" id="RHEA-COMP:18051"/>
        <dbReference type="ChEBI" id="CHEBI:15378"/>
        <dbReference type="ChEBI" id="CHEBI:17154"/>
        <dbReference type="ChEBI" id="CHEBI:57540"/>
        <dbReference type="ChEBI" id="CHEBI:137386"/>
        <dbReference type="ChEBI" id="CHEBI:191199"/>
    </reaction>
</comment>
<feature type="active site" evidence="6">
    <location>
        <position position="153"/>
    </location>
</feature>
<sequence>MAANIQEYVAERGITHLVHFTREANLSSILNRGLLCRDHLIAGTDAVFNDEHRLDGTLATCLSISSPNYKMFYQLRKNNPEEKWVVIGVQPSVLWTLPCAFCVTNAAAGAVTALPIDQRKGLAAFQRMFEDWSDKTRASLGIDAQYPTNPQAEVLVFSPIPIQYLMGVAVHDAAAQQRLRSIHEGIAITLVPSFFNGRSDHAHWKQVI</sequence>
<dbReference type="RefSeq" id="WP_273664720.1">
    <property type="nucleotide sequence ID" value="NZ_CP168178.1"/>
</dbReference>
<evidence type="ECO:0000256" key="5">
    <source>
        <dbReference type="ARBA" id="ARBA00023125"/>
    </source>
</evidence>
<feature type="active site" description="Proton acceptor" evidence="6">
    <location>
        <position position="53"/>
    </location>
</feature>
<reference evidence="8" key="2">
    <citation type="submission" date="2022-08" db="EMBL/GenBank/DDBJ databases">
        <authorList>
            <person name="Iruegas-Bocardo F."/>
            <person name="Weisberg A.J."/>
            <person name="Riutta E.R."/>
            <person name="Kilday K."/>
            <person name="Bonkowski J.C."/>
            <person name="Creswell T."/>
            <person name="Daughtrey M.L."/>
            <person name="Rane K."/>
            <person name="Grunwald N.J."/>
            <person name="Chang J.H."/>
            <person name="Putnam M.L."/>
        </authorList>
    </citation>
    <scope>NUCLEOTIDE SEQUENCE</scope>
    <source>
        <strain evidence="8">22-338</strain>
    </source>
</reference>
<dbReference type="InterPro" id="IPR029494">
    <property type="entry name" value="DarT"/>
</dbReference>
<evidence type="ECO:0000256" key="1">
    <source>
        <dbReference type="ARBA" id="ARBA00022649"/>
    </source>
</evidence>
<comment type="similarity">
    <text evidence="6">Belongs to the DarT ADP-ribosyltransferase family.</text>
</comment>
<dbReference type="PROSITE" id="PS52018">
    <property type="entry name" value="DART"/>
    <property type="match status" value="1"/>
</dbReference>
<evidence type="ECO:0000256" key="2">
    <source>
        <dbReference type="ARBA" id="ARBA00022676"/>
    </source>
</evidence>
<feature type="domain" description="DarT" evidence="7">
    <location>
        <begin position="15"/>
        <end position="202"/>
    </location>
</feature>
<evidence type="ECO:0000313" key="8">
    <source>
        <dbReference type="EMBL" id="MDC8640655.1"/>
    </source>
</evidence>
<dbReference type="Pfam" id="PF14487">
    <property type="entry name" value="DarT"/>
    <property type="match status" value="1"/>
</dbReference>
<comment type="caution">
    <text evidence="6">Lacks conserved residue(s) required for the propagation of feature annotation.</text>
</comment>
<dbReference type="EMBL" id="JANWTP010000152">
    <property type="protein sequence ID" value="MDC8640655.1"/>
    <property type="molecule type" value="Genomic_DNA"/>
</dbReference>
<proteinExistence type="inferred from homology"/>
<keyword evidence="3 6" id="KW-0808">Transferase</keyword>
<evidence type="ECO:0000256" key="3">
    <source>
        <dbReference type="ARBA" id="ARBA00022679"/>
    </source>
</evidence>
<dbReference type="GO" id="GO:0003677">
    <property type="term" value="F:DNA binding"/>
    <property type="evidence" value="ECO:0007669"/>
    <property type="project" value="UniProtKB-UniRule"/>
</dbReference>
<dbReference type="GO" id="GO:0016757">
    <property type="term" value="F:glycosyltransferase activity"/>
    <property type="evidence" value="ECO:0007669"/>
    <property type="project" value="UniProtKB-UniRule"/>
</dbReference>
<evidence type="ECO:0000256" key="4">
    <source>
        <dbReference type="ARBA" id="ARBA00022695"/>
    </source>
</evidence>
<feature type="binding site" evidence="6">
    <location>
        <begin position="19"/>
        <end position="21"/>
    </location>
    <ligand>
        <name>NAD(+)</name>
        <dbReference type="ChEBI" id="CHEBI:57540"/>
    </ligand>
</feature>
<dbReference type="GO" id="GO:0016779">
    <property type="term" value="F:nucleotidyltransferase activity"/>
    <property type="evidence" value="ECO:0007669"/>
    <property type="project" value="UniProtKB-UniRule"/>
</dbReference>
<dbReference type="Proteomes" id="UP001140230">
    <property type="component" value="Unassembled WGS sequence"/>
</dbReference>
<comment type="caution">
    <text evidence="8">The sequence shown here is derived from an EMBL/GenBank/DDBJ whole genome shotgun (WGS) entry which is preliminary data.</text>
</comment>
<reference evidence="8" key="1">
    <citation type="journal article" date="2022" name="Phytopathology">
        <title>Whole genome sequencing-based tracing of a 2022 introduction and outbreak of Xanthomonas hortorum pv. pelargonii.</title>
        <authorList>
            <person name="Iruegas Bocardo F."/>
            <person name="Weisberg A.J."/>
            <person name="Riutta E.R."/>
            <person name="Kilday K.B."/>
            <person name="Bonkowski J.C."/>
            <person name="Creswell T.C."/>
            <person name="Daughtrey M."/>
            <person name="Rane K.K."/>
            <person name="Grunwald N.J."/>
            <person name="Chang J.H."/>
            <person name="Putnam M."/>
        </authorList>
    </citation>
    <scope>NUCLEOTIDE SEQUENCE</scope>
    <source>
        <strain evidence="8">22-338</strain>
    </source>
</reference>
<protein>
    <submittedName>
        <fullName evidence="8">DUF4433 domain-containing protein</fullName>
    </submittedName>
</protein>